<name>A0A835TWT0_9PASS</name>
<dbReference type="Proteomes" id="UP000618051">
    <property type="component" value="Unassembled WGS sequence"/>
</dbReference>
<sequence>METGPPPASGHGRGLGRERRDVEVRAVRRRVATGLFHQKAAEADLQKTDYRLHEVKALLSALTVEREQTIQASFNHSISPEGEKQGRPDLAAEAVAGASQPLRFHTGLQRPLSVVVIFQYDDESSLCKDTPSLEIKKLQEQNASLRAAIAQMRKEMESLDEQMLSSLTLTEDRQLAEQGSLSTNRTSAGTTLSNIKISSTESDCIVNPDTEEGPEPKVLEENMVDFGQQLPDVGTGVGCQYSVRRTLRGLQNKLKEAAGKISILSQEKQQLTEMGNSLRAELGMVLKEGLWHPVSSKHCTVCIASGSLLPRELVRRTQCQLSVLKHLQHRLSTQELQCAGQQHSSRFSSLTACPSLKEEAPSSCGEETELLSAEVRLDSSIENHGPDTFSATKADTCTKIVQTQLLSQSPSRDQQVQLSSSRAHNFCQILNIGSSLSLQSSQKNTSRAVEFEVLHSIEQSDESRQNVKAKDKLETSAEDLAVRGTRLEVQQKLKSRSLSCVHQLKPKVSSSMAKIRNYNIKD</sequence>
<dbReference type="GO" id="GO:0007099">
    <property type="term" value="P:centriole replication"/>
    <property type="evidence" value="ECO:0007669"/>
    <property type="project" value="TreeGrafter"/>
</dbReference>
<dbReference type="OrthoDB" id="568502at2759"/>
<dbReference type="EMBL" id="JADDUC020000022">
    <property type="protein sequence ID" value="KAI1232558.1"/>
    <property type="molecule type" value="Genomic_DNA"/>
</dbReference>
<accession>A0A835TWT0</accession>
<reference evidence="4 5" key="2">
    <citation type="journal article" date="2021" name="J. Hered.">
        <title>Feather Gene Expression Elucidates the Developmental Basis of Plumage Iridescence in African Starlings.</title>
        <authorList>
            <person name="Rubenstein D.R."/>
            <person name="Corvelo A."/>
            <person name="MacManes M.D."/>
            <person name="Maia R."/>
            <person name="Narzisi G."/>
            <person name="Rousaki A."/>
            <person name="Vandenabeele P."/>
            <person name="Shawkey M.D."/>
            <person name="Solomon J."/>
        </authorList>
    </citation>
    <scope>NUCLEOTIDE SEQUENCE [LARGE SCALE GENOMIC DNA]</scope>
    <source>
        <strain evidence="4">SS15</strain>
    </source>
</reference>
<keyword evidence="5" id="KW-1185">Reference proteome</keyword>
<dbReference type="InterPro" id="IPR042481">
    <property type="entry name" value="CCDC57"/>
</dbReference>
<feature type="coiled-coil region" evidence="1">
    <location>
        <begin position="247"/>
        <end position="274"/>
    </location>
</feature>
<feature type="coiled-coil region" evidence="1">
    <location>
        <begin position="135"/>
        <end position="162"/>
    </location>
</feature>
<gene>
    <name evidence="4" type="ORF">IHE44_0007026</name>
    <name evidence="3" type="ORF">IHE44_009347</name>
</gene>
<feature type="region of interest" description="Disordered" evidence="2">
    <location>
        <begin position="1"/>
        <end position="21"/>
    </location>
</feature>
<dbReference type="AlphaFoldDB" id="A0A835TWT0"/>
<dbReference type="GO" id="GO:0005876">
    <property type="term" value="C:spindle microtubule"/>
    <property type="evidence" value="ECO:0007669"/>
    <property type="project" value="TreeGrafter"/>
</dbReference>
<evidence type="ECO:0000313" key="4">
    <source>
        <dbReference type="EMBL" id="KAI1232558.1"/>
    </source>
</evidence>
<reference evidence="4" key="3">
    <citation type="submission" date="2022-01" db="EMBL/GenBank/DDBJ databases">
        <authorList>
            <person name="Rubenstein D.R."/>
        </authorList>
    </citation>
    <scope>NUCLEOTIDE SEQUENCE</scope>
    <source>
        <strain evidence="4">SS15</strain>
        <tissue evidence="4">Liver</tissue>
    </source>
</reference>
<dbReference type="PANTHER" id="PTHR46725:SF1">
    <property type="entry name" value="COILED-COIL DOMAIN-CONTAINING PROTEIN 57"/>
    <property type="match status" value="1"/>
</dbReference>
<keyword evidence="1" id="KW-0175">Coiled coil</keyword>
<dbReference type="GO" id="GO:0005814">
    <property type="term" value="C:centriole"/>
    <property type="evidence" value="ECO:0007669"/>
    <property type="project" value="TreeGrafter"/>
</dbReference>
<evidence type="ECO:0000313" key="5">
    <source>
        <dbReference type="Proteomes" id="UP000618051"/>
    </source>
</evidence>
<dbReference type="GO" id="GO:0045931">
    <property type="term" value="P:positive regulation of mitotic cell cycle"/>
    <property type="evidence" value="ECO:0007669"/>
    <property type="project" value="TreeGrafter"/>
</dbReference>
<organism evidence="3">
    <name type="scientific">Lamprotornis superbus</name>
    <dbReference type="NCBI Taxonomy" id="245042"/>
    <lineage>
        <taxon>Eukaryota</taxon>
        <taxon>Metazoa</taxon>
        <taxon>Chordata</taxon>
        <taxon>Craniata</taxon>
        <taxon>Vertebrata</taxon>
        <taxon>Euteleostomi</taxon>
        <taxon>Archelosauria</taxon>
        <taxon>Archosauria</taxon>
        <taxon>Dinosauria</taxon>
        <taxon>Saurischia</taxon>
        <taxon>Theropoda</taxon>
        <taxon>Coelurosauria</taxon>
        <taxon>Aves</taxon>
        <taxon>Neognathae</taxon>
        <taxon>Neoaves</taxon>
        <taxon>Telluraves</taxon>
        <taxon>Australaves</taxon>
        <taxon>Passeriformes</taxon>
        <taxon>Sturnidae</taxon>
        <taxon>Lamprotornis</taxon>
    </lineage>
</organism>
<evidence type="ECO:0000313" key="3">
    <source>
        <dbReference type="EMBL" id="KAG0122100.1"/>
    </source>
</evidence>
<evidence type="ECO:0000256" key="1">
    <source>
        <dbReference type="SAM" id="Coils"/>
    </source>
</evidence>
<protein>
    <submittedName>
        <fullName evidence="3">Uncharacterized protein</fullName>
    </submittedName>
</protein>
<reference evidence="3" key="1">
    <citation type="submission" date="2020-10" db="EMBL/GenBank/DDBJ databases">
        <title>Feather gene expression reveals the developmental basis of iridescence in African starlings.</title>
        <authorList>
            <person name="Rubenstein D.R."/>
        </authorList>
    </citation>
    <scope>NUCLEOTIDE SEQUENCE</scope>
    <source>
        <strain evidence="3">SS15</strain>
        <tissue evidence="3">Liver</tissue>
    </source>
</reference>
<dbReference type="GO" id="GO:0034451">
    <property type="term" value="C:centriolar satellite"/>
    <property type="evidence" value="ECO:0007669"/>
    <property type="project" value="TreeGrafter"/>
</dbReference>
<proteinExistence type="predicted"/>
<dbReference type="PANTHER" id="PTHR46725">
    <property type="entry name" value="COILED-COIL DOMAIN-CONTAINING PROTEIN 57"/>
    <property type="match status" value="1"/>
</dbReference>
<dbReference type="EMBL" id="JADDUC010000038">
    <property type="protein sequence ID" value="KAG0122100.1"/>
    <property type="molecule type" value="Genomic_DNA"/>
</dbReference>
<dbReference type="GO" id="GO:0007020">
    <property type="term" value="P:microtubule nucleation"/>
    <property type="evidence" value="ECO:0007669"/>
    <property type="project" value="TreeGrafter"/>
</dbReference>
<evidence type="ECO:0000256" key="2">
    <source>
        <dbReference type="SAM" id="MobiDB-lite"/>
    </source>
</evidence>
<dbReference type="GO" id="GO:0060271">
    <property type="term" value="P:cilium assembly"/>
    <property type="evidence" value="ECO:0007669"/>
    <property type="project" value="TreeGrafter"/>
</dbReference>
<comment type="caution">
    <text evidence="3">The sequence shown here is derived from an EMBL/GenBank/DDBJ whole genome shotgun (WGS) entry which is preliminary data.</text>
</comment>